<evidence type="ECO:0000313" key="1">
    <source>
        <dbReference type="EMBL" id="GAH32870.1"/>
    </source>
</evidence>
<accession>X1FK16</accession>
<proteinExistence type="predicted"/>
<protein>
    <submittedName>
        <fullName evidence="1">Uncharacterized protein</fullName>
    </submittedName>
</protein>
<dbReference type="EMBL" id="BARU01014421">
    <property type="protein sequence ID" value="GAH32870.1"/>
    <property type="molecule type" value="Genomic_DNA"/>
</dbReference>
<feature type="non-terminal residue" evidence="1">
    <location>
        <position position="1"/>
    </location>
</feature>
<organism evidence="1">
    <name type="scientific">marine sediment metagenome</name>
    <dbReference type="NCBI Taxonomy" id="412755"/>
    <lineage>
        <taxon>unclassified sequences</taxon>
        <taxon>metagenomes</taxon>
        <taxon>ecological metagenomes</taxon>
    </lineage>
</organism>
<comment type="caution">
    <text evidence="1">The sequence shown here is derived from an EMBL/GenBank/DDBJ whole genome shotgun (WGS) entry which is preliminary data.</text>
</comment>
<sequence>ASAVSSGPTLKVIGNYGGVFNLPMSYVGPSGQPCVGVQVGDIGRAR</sequence>
<reference evidence="1" key="1">
    <citation type="journal article" date="2014" name="Front. Microbiol.">
        <title>High frequency of phylogenetically diverse reductive dehalogenase-homologous genes in deep subseafloor sedimentary metagenomes.</title>
        <authorList>
            <person name="Kawai M."/>
            <person name="Futagami T."/>
            <person name="Toyoda A."/>
            <person name="Takaki Y."/>
            <person name="Nishi S."/>
            <person name="Hori S."/>
            <person name="Arai W."/>
            <person name="Tsubouchi T."/>
            <person name="Morono Y."/>
            <person name="Uchiyama I."/>
            <person name="Ito T."/>
            <person name="Fujiyama A."/>
            <person name="Inagaki F."/>
            <person name="Takami H."/>
        </authorList>
    </citation>
    <scope>NUCLEOTIDE SEQUENCE</scope>
    <source>
        <strain evidence="1">Expedition CK06-06</strain>
    </source>
</reference>
<name>X1FK16_9ZZZZ</name>
<gene>
    <name evidence="1" type="ORF">S03H2_25465</name>
</gene>
<dbReference type="AlphaFoldDB" id="X1FK16"/>